<evidence type="ECO:0008006" key="4">
    <source>
        <dbReference type="Google" id="ProtNLM"/>
    </source>
</evidence>
<feature type="transmembrane region" description="Helical" evidence="1">
    <location>
        <begin position="103"/>
        <end position="124"/>
    </location>
</feature>
<keyword evidence="1" id="KW-0472">Membrane</keyword>
<proteinExistence type="predicted"/>
<feature type="transmembrane region" description="Helical" evidence="1">
    <location>
        <begin position="319"/>
        <end position="338"/>
    </location>
</feature>
<protein>
    <recommendedName>
        <fullName evidence="4">Glycosyltransferase RgtA/B/C/D-like domain-containing protein</fullName>
    </recommendedName>
</protein>
<feature type="transmembrane region" description="Helical" evidence="1">
    <location>
        <begin position="131"/>
        <end position="150"/>
    </location>
</feature>
<organism evidence="2 3">
    <name type="scientific">Candidatus Wolfebacteria bacterium GW2011_GWC2_39_22</name>
    <dbReference type="NCBI Taxonomy" id="1619013"/>
    <lineage>
        <taxon>Bacteria</taxon>
        <taxon>Candidatus Wolfeibacteriota</taxon>
    </lineage>
</organism>
<evidence type="ECO:0000256" key="1">
    <source>
        <dbReference type="SAM" id="Phobius"/>
    </source>
</evidence>
<dbReference type="PATRIC" id="fig|1619013.3.peg.1020"/>
<accession>A0A0G0N6J4</accession>
<dbReference type="EMBL" id="LBWR01000006">
    <property type="protein sequence ID" value="KKR11809.1"/>
    <property type="molecule type" value="Genomic_DNA"/>
</dbReference>
<feature type="transmembrane region" description="Helical" evidence="1">
    <location>
        <begin position="246"/>
        <end position="265"/>
    </location>
</feature>
<feature type="transmembrane region" description="Helical" evidence="1">
    <location>
        <begin position="292"/>
        <end position="310"/>
    </location>
</feature>
<feature type="transmembrane region" description="Helical" evidence="1">
    <location>
        <begin position="156"/>
        <end position="172"/>
    </location>
</feature>
<reference evidence="2 3" key="1">
    <citation type="journal article" date="2015" name="Nature">
        <title>rRNA introns, odd ribosomes, and small enigmatic genomes across a large radiation of phyla.</title>
        <authorList>
            <person name="Brown C.T."/>
            <person name="Hug L.A."/>
            <person name="Thomas B.C."/>
            <person name="Sharon I."/>
            <person name="Castelle C.J."/>
            <person name="Singh A."/>
            <person name="Wilkins M.J."/>
            <person name="Williams K.H."/>
            <person name="Banfield J.F."/>
        </authorList>
    </citation>
    <scope>NUCLEOTIDE SEQUENCE [LARGE SCALE GENOMIC DNA]</scope>
</reference>
<feature type="transmembrane region" description="Helical" evidence="1">
    <location>
        <begin position="216"/>
        <end position="234"/>
    </location>
</feature>
<keyword evidence="1" id="KW-1133">Transmembrane helix</keyword>
<evidence type="ECO:0000313" key="2">
    <source>
        <dbReference type="EMBL" id="KKR11809.1"/>
    </source>
</evidence>
<comment type="caution">
    <text evidence="2">The sequence shown here is derived from an EMBL/GenBank/DDBJ whole genome shotgun (WGS) entry which is preliminary data.</text>
</comment>
<keyword evidence="1" id="KW-0812">Transmembrane</keyword>
<feature type="transmembrane region" description="Helical" evidence="1">
    <location>
        <begin position="193"/>
        <end position="210"/>
    </location>
</feature>
<dbReference type="STRING" id="1619013.UT41_C0006G0004"/>
<feature type="transmembrane region" description="Helical" evidence="1">
    <location>
        <begin position="12"/>
        <end position="34"/>
    </location>
</feature>
<dbReference type="AlphaFoldDB" id="A0A0G0N6J4"/>
<name>A0A0G0N6J4_9BACT</name>
<feature type="transmembrane region" description="Helical" evidence="1">
    <location>
        <begin position="380"/>
        <end position="398"/>
    </location>
</feature>
<sequence>MSNLKFKLSKIVAAKKIFIILFVIIAIGTALRFYKLGELSFVADEFLDINSSYAYSQAGAWQSWDFNHGKVNADNVFAPRDERAWPYKIQVAQMFKLFAPTEAIARSVSVLWGILSIILIYFVAKYFTKKNTIGLLSAFLFAVSISGIIFDRRLRMYAMFFPVFLLFSWLLYKFYEQPYVGKHKWCKKLHEKLSVNVMYIVPAILVGALSMKVHDLTVSIAAVFSVYVIIMAGKSIYSKNSLLNKYTVTLGVVLAVTAAAFIFAFDRIGKYAAGIKFFNDNFSYFSIVTTDYSHPIVALLFFAIGLYYLIKQKKATKEAVWLAVSFVVPLLMAVFLWRRNAGPQYIFFAQSFEMILIASGIYAVADYLENNLKGFSAKKTFMATMILTVVLLPDWAYFAQENNVYNQTSKAENPNYREIFTYFKKKKIAGDVLLTRNFRNYYLSGQNVKVYDFGGELAEEKFPLSSLQSIVRENQSGWVILSDNDERYIANDAMKYIESNMTKINDVAVRGNVMVYRWGNK</sequence>
<feature type="transmembrane region" description="Helical" evidence="1">
    <location>
        <begin position="344"/>
        <end position="368"/>
    </location>
</feature>
<dbReference type="Proteomes" id="UP000034665">
    <property type="component" value="Unassembled WGS sequence"/>
</dbReference>
<gene>
    <name evidence="2" type="ORF">UT41_C0006G0004</name>
</gene>
<evidence type="ECO:0000313" key="3">
    <source>
        <dbReference type="Proteomes" id="UP000034665"/>
    </source>
</evidence>